<dbReference type="Proteomes" id="UP000007509">
    <property type="component" value="Unassembled WGS sequence"/>
</dbReference>
<comment type="caution">
    <text evidence="1">The sequence shown here is derived from an EMBL/GenBank/DDBJ whole genome shotgun (WGS) entry which is preliminary data.</text>
</comment>
<organism evidence="1 2">
    <name type="scientific">Chryseobacterium populi</name>
    <dbReference type="NCBI Taxonomy" id="1144316"/>
    <lineage>
        <taxon>Bacteria</taxon>
        <taxon>Pseudomonadati</taxon>
        <taxon>Bacteroidota</taxon>
        <taxon>Flavobacteriia</taxon>
        <taxon>Flavobacteriales</taxon>
        <taxon>Weeksellaceae</taxon>
        <taxon>Chryseobacterium group</taxon>
        <taxon>Chryseobacterium</taxon>
    </lineage>
</organism>
<gene>
    <name evidence="1" type="ORF">PMI13_00525</name>
</gene>
<evidence type="ECO:0000313" key="2">
    <source>
        <dbReference type="Proteomes" id="UP000007509"/>
    </source>
</evidence>
<keyword evidence="2" id="KW-1185">Reference proteome</keyword>
<proteinExistence type="predicted"/>
<dbReference type="RefSeq" id="WP_007840374.1">
    <property type="nucleotide sequence ID" value="NZ_AKJY01000006.1"/>
</dbReference>
<reference evidence="1 2" key="1">
    <citation type="journal article" date="2012" name="J. Bacteriol.">
        <title>Twenty-one genome sequences from Pseudomonas species and 19 genome sequences from diverse bacteria isolated from the rhizosphere and endosphere of Populus deltoides.</title>
        <authorList>
            <person name="Brown S.D."/>
            <person name="Utturkar S.M."/>
            <person name="Klingeman D.M."/>
            <person name="Johnson C.M."/>
            <person name="Martin S.L."/>
            <person name="Land M.L."/>
            <person name="Lu T.Y."/>
            <person name="Schadt C.W."/>
            <person name="Doktycz M.J."/>
            <person name="Pelletier D.A."/>
        </authorList>
    </citation>
    <scope>NUCLEOTIDE SEQUENCE [LARGE SCALE GENOMIC DNA]</scope>
    <source>
        <strain evidence="1 2">CF314</strain>
    </source>
</reference>
<dbReference type="PATRIC" id="fig|1144316.3.peg.540"/>
<dbReference type="OrthoDB" id="1260929at2"/>
<evidence type="ECO:0000313" key="1">
    <source>
        <dbReference type="EMBL" id="EJL75378.1"/>
    </source>
</evidence>
<name>J2KQP2_9FLAO</name>
<sequence>MKKTILIAGLSLGIFNMESCTASKTPHSTDMNTNKTVAASGTITHIENGKDGYMATFKDAAGKEYVATISIINLQKSGGEFTRYEVGDTISVKGNSWDNNGVTQITASELSGTKTDETISVTGKITKIENGKDGYMATIQDSAGKEYAATISIVNLQKSGSQYKRYEAGNTISVKGPSWKDSQGKTYIKVEKLD</sequence>
<dbReference type="AlphaFoldDB" id="J2KQP2"/>
<dbReference type="EMBL" id="AKJY01000006">
    <property type="protein sequence ID" value="EJL75378.1"/>
    <property type="molecule type" value="Genomic_DNA"/>
</dbReference>
<accession>J2KQP2</accession>
<protein>
    <submittedName>
        <fullName evidence="1">Uncharacterized protein</fullName>
    </submittedName>
</protein>